<reference evidence="8 9" key="2">
    <citation type="submission" date="2018-03" db="EMBL/GenBank/DDBJ databases">
        <title>The ancient ancestry and fast evolution of plastids.</title>
        <authorList>
            <person name="Moore K.R."/>
            <person name="Magnabosco C."/>
            <person name="Momper L."/>
            <person name="Gold D.A."/>
            <person name="Bosak T."/>
            <person name="Fournier G.P."/>
        </authorList>
    </citation>
    <scope>NUCLEOTIDE SEQUENCE [LARGE SCALE GENOMIC DNA]</scope>
    <source>
        <strain evidence="8 9">ULC18</strain>
    </source>
</reference>
<evidence type="ECO:0000256" key="7">
    <source>
        <dbReference type="RuleBase" id="RU362048"/>
    </source>
</evidence>
<evidence type="ECO:0000256" key="1">
    <source>
        <dbReference type="ARBA" id="ARBA00004651"/>
    </source>
</evidence>
<dbReference type="Proteomes" id="UP000239576">
    <property type="component" value="Unassembled WGS sequence"/>
</dbReference>
<dbReference type="PANTHER" id="PTHR33508">
    <property type="entry name" value="UPF0056 MEMBRANE PROTEIN YHCE"/>
    <property type="match status" value="1"/>
</dbReference>
<evidence type="ECO:0000313" key="9">
    <source>
        <dbReference type="Proteomes" id="UP000239576"/>
    </source>
</evidence>
<evidence type="ECO:0000256" key="6">
    <source>
        <dbReference type="ARBA" id="ARBA00023136"/>
    </source>
</evidence>
<keyword evidence="4 7" id="KW-0812">Transmembrane</keyword>
<name>A0A2T1E9T4_9CYAN</name>
<dbReference type="InterPro" id="IPR002771">
    <property type="entry name" value="Multi_antbiot-R_MarC"/>
</dbReference>
<evidence type="ECO:0000313" key="8">
    <source>
        <dbReference type="EMBL" id="PSB29463.1"/>
    </source>
</evidence>
<keyword evidence="9" id="KW-1185">Reference proteome</keyword>
<protein>
    <recommendedName>
        <fullName evidence="7">UPF0056 membrane protein</fullName>
    </recommendedName>
</protein>
<feature type="transmembrane region" description="Helical" evidence="7">
    <location>
        <begin position="72"/>
        <end position="91"/>
    </location>
</feature>
<dbReference type="EMBL" id="PVWK01000062">
    <property type="protein sequence ID" value="PSB29463.1"/>
    <property type="molecule type" value="Genomic_DNA"/>
</dbReference>
<comment type="similarity">
    <text evidence="2 7">Belongs to the UPF0056 (MarC) family.</text>
</comment>
<evidence type="ECO:0000256" key="4">
    <source>
        <dbReference type="ARBA" id="ARBA00022692"/>
    </source>
</evidence>
<dbReference type="PANTHER" id="PTHR33508:SF1">
    <property type="entry name" value="UPF0056 MEMBRANE PROTEIN YHCE"/>
    <property type="match status" value="1"/>
</dbReference>
<comment type="caution">
    <text evidence="7">Lacks conserved residue(s) required for the propagation of feature annotation.</text>
</comment>
<sequence>MESYALPLISGPGAIGVVIGMSERTTEMGDYIGCLFGIVLLGLMLYLCLILGEPLAKRAGSHGLGALNRVLGFFMLAIAVQFIADGLFDLVKQAAPNLLH</sequence>
<dbReference type="AlphaFoldDB" id="A0A2T1E9T4"/>
<keyword evidence="5 7" id="KW-1133">Transmembrane helix</keyword>
<keyword evidence="3" id="KW-1003">Cell membrane</keyword>
<evidence type="ECO:0000256" key="3">
    <source>
        <dbReference type="ARBA" id="ARBA00022475"/>
    </source>
</evidence>
<dbReference type="GO" id="GO:0005886">
    <property type="term" value="C:plasma membrane"/>
    <property type="evidence" value="ECO:0007669"/>
    <property type="project" value="UniProtKB-SubCell"/>
</dbReference>
<dbReference type="RefSeq" id="WP_106256457.1">
    <property type="nucleotide sequence ID" value="NZ_CAWNSW010000155.1"/>
</dbReference>
<evidence type="ECO:0000256" key="5">
    <source>
        <dbReference type="ARBA" id="ARBA00022989"/>
    </source>
</evidence>
<evidence type="ECO:0000256" key="2">
    <source>
        <dbReference type="ARBA" id="ARBA00009784"/>
    </source>
</evidence>
<comment type="caution">
    <text evidence="8">The sequence shown here is derived from an EMBL/GenBank/DDBJ whole genome shotgun (WGS) entry which is preliminary data.</text>
</comment>
<reference evidence="9" key="1">
    <citation type="submission" date="2018-02" db="EMBL/GenBank/DDBJ databases">
        <authorList>
            <person name="Moore K."/>
            <person name="Momper L."/>
        </authorList>
    </citation>
    <scope>NUCLEOTIDE SEQUENCE [LARGE SCALE GENOMIC DNA]</scope>
    <source>
        <strain evidence="9">ULC18</strain>
    </source>
</reference>
<feature type="transmembrane region" description="Helical" evidence="7">
    <location>
        <begin position="31"/>
        <end position="52"/>
    </location>
</feature>
<keyword evidence="6 7" id="KW-0472">Membrane</keyword>
<dbReference type="Pfam" id="PF01914">
    <property type="entry name" value="MarC"/>
    <property type="match status" value="1"/>
</dbReference>
<proteinExistence type="inferred from homology"/>
<comment type="subcellular location">
    <subcellularLocation>
        <location evidence="1 7">Cell membrane</location>
        <topology evidence="1 7">Multi-pass membrane protein</topology>
    </subcellularLocation>
</comment>
<organism evidence="8 9">
    <name type="scientific">Stenomitos frigidus ULC18</name>
    <dbReference type="NCBI Taxonomy" id="2107698"/>
    <lineage>
        <taxon>Bacteria</taxon>
        <taxon>Bacillati</taxon>
        <taxon>Cyanobacteriota</taxon>
        <taxon>Cyanophyceae</taxon>
        <taxon>Leptolyngbyales</taxon>
        <taxon>Leptolyngbyaceae</taxon>
        <taxon>Stenomitos</taxon>
    </lineage>
</organism>
<accession>A0A2T1E9T4</accession>
<gene>
    <name evidence="8" type="ORF">C7B82_11640</name>
</gene>
<dbReference type="OrthoDB" id="21094at2"/>